<accession>A0A0K6GTA2</accession>
<dbReference type="GO" id="GO:0044874">
    <property type="term" value="P:lipoprotein localization to outer membrane"/>
    <property type="evidence" value="ECO:0007669"/>
    <property type="project" value="UniProtKB-UniRule"/>
</dbReference>
<dbReference type="OrthoDB" id="5296388at2"/>
<dbReference type="Gene3D" id="2.50.20.10">
    <property type="entry name" value="Lipoprotein localisation LolA/LolB/LppX"/>
    <property type="match status" value="1"/>
</dbReference>
<keyword evidence="9 13" id="KW-0564">Palmitate</keyword>
<evidence type="ECO:0000313" key="15">
    <source>
        <dbReference type="EMBL" id="CUA81768.1"/>
    </source>
</evidence>
<keyword evidence="5 13" id="KW-0813">Transport</keyword>
<keyword evidence="12 13" id="KW-0449">Lipoprotein</keyword>
<comment type="function">
    <text evidence="13">Plays a critical role in the incorporation of lipoproteins in the outer membrane after they are released by the LolA protein.</text>
</comment>
<evidence type="ECO:0000256" key="12">
    <source>
        <dbReference type="ARBA" id="ARBA00023288"/>
    </source>
</evidence>
<keyword evidence="6 13" id="KW-0732">Signal</keyword>
<dbReference type="EMBL" id="CYHA01000001">
    <property type="protein sequence ID" value="CUA81768.1"/>
    <property type="molecule type" value="Genomic_DNA"/>
</dbReference>
<evidence type="ECO:0000256" key="1">
    <source>
        <dbReference type="ARBA" id="ARBA00004459"/>
    </source>
</evidence>
<evidence type="ECO:0000256" key="6">
    <source>
        <dbReference type="ARBA" id="ARBA00022729"/>
    </source>
</evidence>
<comment type="subunit">
    <text evidence="3 13">Monomer.</text>
</comment>
<evidence type="ECO:0000256" key="11">
    <source>
        <dbReference type="ARBA" id="ARBA00023237"/>
    </source>
</evidence>
<keyword evidence="11 13" id="KW-0998">Cell outer membrane</keyword>
<gene>
    <name evidence="13" type="primary">lolB</name>
    <name evidence="15" type="ORF">Ga0061063_0613</name>
</gene>
<evidence type="ECO:0000256" key="5">
    <source>
        <dbReference type="ARBA" id="ARBA00022448"/>
    </source>
</evidence>
<dbReference type="AlphaFoldDB" id="A0A0K6GTA2"/>
<dbReference type="PROSITE" id="PS51257">
    <property type="entry name" value="PROKAR_LIPOPROTEIN"/>
    <property type="match status" value="1"/>
</dbReference>
<dbReference type="CDD" id="cd16326">
    <property type="entry name" value="LolB"/>
    <property type="match status" value="1"/>
</dbReference>
<evidence type="ECO:0000256" key="10">
    <source>
        <dbReference type="ARBA" id="ARBA00023186"/>
    </source>
</evidence>
<evidence type="ECO:0000256" key="7">
    <source>
        <dbReference type="ARBA" id="ARBA00022927"/>
    </source>
</evidence>
<evidence type="ECO:0000313" key="16">
    <source>
        <dbReference type="Proteomes" id="UP000243535"/>
    </source>
</evidence>
<dbReference type="InterPro" id="IPR004565">
    <property type="entry name" value="OM_lipoprot_LolB"/>
</dbReference>
<feature type="chain" id="PRO_5008843759" description="Outer-membrane lipoprotein LolB" evidence="14">
    <location>
        <begin position="21"/>
        <end position="181"/>
    </location>
</feature>
<evidence type="ECO:0000256" key="8">
    <source>
        <dbReference type="ARBA" id="ARBA00023136"/>
    </source>
</evidence>
<dbReference type="NCBIfam" id="TIGR00548">
    <property type="entry name" value="lolB"/>
    <property type="match status" value="1"/>
</dbReference>
<proteinExistence type="inferred from homology"/>
<keyword evidence="8 13" id="KW-0472">Membrane</keyword>
<keyword evidence="10 13" id="KW-0143">Chaperone</keyword>
<dbReference type="STRING" id="375574.GCA_001418035_00411"/>
<dbReference type="Proteomes" id="UP000243535">
    <property type="component" value="Unassembled WGS sequence"/>
</dbReference>
<dbReference type="SUPFAM" id="SSF89392">
    <property type="entry name" value="Prokaryotic lipoproteins and lipoprotein localization factors"/>
    <property type="match status" value="1"/>
</dbReference>
<comment type="subcellular location">
    <subcellularLocation>
        <location evidence="1 13">Cell outer membrane</location>
        <topology evidence="1 13">Lipid-anchor</topology>
    </subcellularLocation>
</comment>
<evidence type="ECO:0000256" key="9">
    <source>
        <dbReference type="ARBA" id="ARBA00023139"/>
    </source>
</evidence>
<evidence type="ECO:0000256" key="14">
    <source>
        <dbReference type="SAM" id="SignalP"/>
    </source>
</evidence>
<organism evidence="15 16">
    <name type="scientific">Gulbenkiania indica</name>
    <dbReference type="NCBI Taxonomy" id="375574"/>
    <lineage>
        <taxon>Bacteria</taxon>
        <taxon>Pseudomonadati</taxon>
        <taxon>Pseudomonadota</taxon>
        <taxon>Betaproteobacteria</taxon>
        <taxon>Neisseriales</taxon>
        <taxon>Chromobacteriaceae</taxon>
        <taxon>Gulbenkiania</taxon>
    </lineage>
</organism>
<name>A0A0K6GTA2_9NEIS</name>
<keyword evidence="16" id="KW-1185">Reference proteome</keyword>
<feature type="signal peptide" evidence="14">
    <location>
        <begin position="1"/>
        <end position="20"/>
    </location>
</feature>
<evidence type="ECO:0000256" key="13">
    <source>
        <dbReference type="HAMAP-Rule" id="MF_00233"/>
    </source>
</evidence>
<dbReference type="GO" id="GO:0015031">
    <property type="term" value="P:protein transport"/>
    <property type="evidence" value="ECO:0007669"/>
    <property type="project" value="UniProtKB-KW"/>
</dbReference>
<dbReference type="GO" id="GO:0009279">
    <property type="term" value="C:cell outer membrane"/>
    <property type="evidence" value="ECO:0007669"/>
    <property type="project" value="UniProtKB-SubCell"/>
</dbReference>
<evidence type="ECO:0000256" key="4">
    <source>
        <dbReference type="ARBA" id="ARBA00016202"/>
    </source>
</evidence>
<dbReference type="HAMAP" id="MF_00233">
    <property type="entry name" value="LolB"/>
    <property type="match status" value="1"/>
</dbReference>
<dbReference type="InterPro" id="IPR029046">
    <property type="entry name" value="LolA/LolB/LppX"/>
</dbReference>
<dbReference type="Pfam" id="PF03550">
    <property type="entry name" value="LolB"/>
    <property type="match status" value="1"/>
</dbReference>
<sequence>MKRFLTPVLLASSLLLGACATRDVPFQPAVQAVADQPFTAAGRLSVNVDGKGHVANFDWQHAPERDTLSVTTPVGSTVARLTRDAAGVTLDADGKRRTATDVEALTEETLGWRLPLSNLVWWIRGQTAPGLAVERLPDGSVRQEGWTIRFVSDAEAPGPYPRRVELSRDRLSMRLVVHAWQ</sequence>
<evidence type="ECO:0000256" key="3">
    <source>
        <dbReference type="ARBA" id="ARBA00011245"/>
    </source>
</evidence>
<protein>
    <recommendedName>
        <fullName evidence="4 13">Outer-membrane lipoprotein LolB</fullName>
    </recommendedName>
</protein>
<comment type="similarity">
    <text evidence="2 13">Belongs to the LolB family.</text>
</comment>
<keyword evidence="7 13" id="KW-0653">Protein transport</keyword>
<dbReference type="RefSeq" id="WP_055433251.1">
    <property type="nucleotide sequence ID" value="NZ_CYHA01000001.1"/>
</dbReference>
<reference evidence="16" key="1">
    <citation type="submission" date="2015-08" db="EMBL/GenBank/DDBJ databases">
        <authorList>
            <person name="Varghese N."/>
        </authorList>
    </citation>
    <scope>NUCLEOTIDE SEQUENCE [LARGE SCALE GENOMIC DNA]</scope>
    <source>
        <strain evidence="16">DSM 17901</strain>
    </source>
</reference>
<evidence type="ECO:0000256" key="2">
    <source>
        <dbReference type="ARBA" id="ARBA00009696"/>
    </source>
</evidence>